<evidence type="ECO:0000313" key="2">
    <source>
        <dbReference type="EMBL" id="KAJ1109720.1"/>
    </source>
</evidence>
<proteinExistence type="predicted"/>
<organism evidence="2 3">
    <name type="scientific">Pleurodeles waltl</name>
    <name type="common">Iberian ribbed newt</name>
    <dbReference type="NCBI Taxonomy" id="8319"/>
    <lineage>
        <taxon>Eukaryota</taxon>
        <taxon>Metazoa</taxon>
        <taxon>Chordata</taxon>
        <taxon>Craniata</taxon>
        <taxon>Vertebrata</taxon>
        <taxon>Euteleostomi</taxon>
        <taxon>Amphibia</taxon>
        <taxon>Batrachia</taxon>
        <taxon>Caudata</taxon>
        <taxon>Salamandroidea</taxon>
        <taxon>Salamandridae</taxon>
        <taxon>Pleurodelinae</taxon>
        <taxon>Pleurodeles</taxon>
    </lineage>
</organism>
<dbReference type="EMBL" id="JANPWB010000013">
    <property type="protein sequence ID" value="KAJ1109720.1"/>
    <property type="molecule type" value="Genomic_DNA"/>
</dbReference>
<dbReference type="AlphaFoldDB" id="A0AAV7N4C0"/>
<evidence type="ECO:0000256" key="1">
    <source>
        <dbReference type="SAM" id="MobiDB-lite"/>
    </source>
</evidence>
<keyword evidence="3" id="KW-1185">Reference proteome</keyword>
<sequence>MSRCSLTRRRQEMELGARRTEPPQPPQPVPDAAGESESELLQGGKGPHTTSVQGPRTKRGVYLSSPPRAPGPRAPFFVGATVFEEQGSGVATSLLDFLPAPPALLPSLSLVTLGSCCWLLLVPGTWIPGLVRAGTPGPEGGLALHDRRPLGGRTRGFWAWA</sequence>
<comment type="caution">
    <text evidence="2">The sequence shown here is derived from an EMBL/GenBank/DDBJ whole genome shotgun (WGS) entry which is preliminary data.</text>
</comment>
<feature type="region of interest" description="Disordered" evidence="1">
    <location>
        <begin position="1"/>
        <end position="71"/>
    </location>
</feature>
<reference evidence="2" key="1">
    <citation type="journal article" date="2022" name="bioRxiv">
        <title>Sequencing and chromosome-scale assembly of the giantPleurodeles waltlgenome.</title>
        <authorList>
            <person name="Brown T."/>
            <person name="Elewa A."/>
            <person name="Iarovenko S."/>
            <person name="Subramanian E."/>
            <person name="Araus A.J."/>
            <person name="Petzold A."/>
            <person name="Susuki M."/>
            <person name="Suzuki K.-i.T."/>
            <person name="Hayashi T."/>
            <person name="Toyoda A."/>
            <person name="Oliveira C."/>
            <person name="Osipova E."/>
            <person name="Leigh N.D."/>
            <person name="Simon A."/>
            <person name="Yun M.H."/>
        </authorList>
    </citation>
    <scope>NUCLEOTIDE SEQUENCE</scope>
    <source>
        <strain evidence="2">20211129_DDA</strain>
        <tissue evidence="2">Liver</tissue>
    </source>
</reference>
<accession>A0AAV7N4C0</accession>
<protein>
    <submittedName>
        <fullName evidence="2">Uncharacterized protein</fullName>
    </submittedName>
</protein>
<gene>
    <name evidence="2" type="ORF">NDU88_007080</name>
</gene>
<feature type="compositionally biased region" description="Basic and acidic residues" evidence="1">
    <location>
        <begin position="9"/>
        <end position="21"/>
    </location>
</feature>
<evidence type="ECO:0000313" key="3">
    <source>
        <dbReference type="Proteomes" id="UP001066276"/>
    </source>
</evidence>
<dbReference type="Proteomes" id="UP001066276">
    <property type="component" value="Chromosome 9"/>
</dbReference>
<name>A0AAV7N4C0_PLEWA</name>